<gene>
    <name evidence="2" type="ORF">CR513_06206</name>
</gene>
<proteinExistence type="predicted"/>
<keyword evidence="1" id="KW-0175">Coiled coil</keyword>
<name>A0A371I305_MUCPR</name>
<dbReference type="Proteomes" id="UP000257109">
    <property type="component" value="Unassembled WGS sequence"/>
</dbReference>
<evidence type="ECO:0000313" key="2">
    <source>
        <dbReference type="EMBL" id="RDY09415.1"/>
    </source>
</evidence>
<evidence type="ECO:0000313" key="3">
    <source>
        <dbReference type="Proteomes" id="UP000257109"/>
    </source>
</evidence>
<dbReference type="AlphaFoldDB" id="A0A371I305"/>
<reference evidence="2" key="1">
    <citation type="submission" date="2018-05" db="EMBL/GenBank/DDBJ databases">
        <title>Draft genome of Mucuna pruriens seed.</title>
        <authorList>
            <person name="Nnadi N.E."/>
            <person name="Vos R."/>
            <person name="Hasami M.H."/>
            <person name="Devisetty U.K."/>
            <person name="Aguiy J.C."/>
        </authorList>
    </citation>
    <scope>NUCLEOTIDE SEQUENCE [LARGE SCALE GENOMIC DNA]</scope>
    <source>
        <strain evidence="2">JCA_2017</strain>
    </source>
</reference>
<feature type="non-terminal residue" evidence="2">
    <location>
        <position position="1"/>
    </location>
</feature>
<accession>A0A371I305</accession>
<comment type="caution">
    <text evidence="2">The sequence shown here is derived from an EMBL/GenBank/DDBJ whole genome shotgun (WGS) entry which is preliminary data.</text>
</comment>
<protein>
    <submittedName>
        <fullName evidence="2">Uncharacterized protein</fullName>
    </submittedName>
</protein>
<keyword evidence="3" id="KW-1185">Reference proteome</keyword>
<dbReference type="EMBL" id="QJKJ01001056">
    <property type="protein sequence ID" value="RDY09415.1"/>
    <property type="molecule type" value="Genomic_DNA"/>
</dbReference>
<feature type="coiled-coil region" evidence="1">
    <location>
        <begin position="41"/>
        <end position="68"/>
    </location>
</feature>
<organism evidence="2 3">
    <name type="scientific">Mucuna pruriens</name>
    <name type="common">Velvet bean</name>
    <name type="synonym">Dolichos pruriens</name>
    <dbReference type="NCBI Taxonomy" id="157652"/>
    <lineage>
        <taxon>Eukaryota</taxon>
        <taxon>Viridiplantae</taxon>
        <taxon>Streptophyta</taxon>
        <taxon>Embryophyta</taxon>
        <taxon>Tracheophyta</taxon>
        <taxon>Spermatophyta</taxon>
        <taxon>Magnoliopsida</taxon>
        <taxon>eudicotyledons</taxon>
        <taxon>Gunneridae</taxon>
        <taxon>Pentapetalae</taxon>
        <taxon>rosids</taxon>
        <taxon>fabids</taxon>
        <taxon>Fabales</taxon>
        <taxon>Fabaceae</taxon>
        <taxon>Papilionoideae</taxon>
        <taxon>50 kb inversion clade</taxon>
        <taxon>NPAAA clade</taxon>
        <taxon>indigoferoid/millettioid clade</taxon>
        <taxon>Phaseoleae</taxon>
        <taxon>Mucuna</taxon>
    </lineage>
</organism>
<sequence>MEEETSTNDSSFASTNDNDVYYEVVGEAKEKSLEDKVVQLMHNHEKQSEQIRQQSEQIRQQSEKMELQIGLILQYLQLKSLMSGFTLPNNDHDDNA</sequence>
<evidence type="ECO:0000256" key="1">
    <source>
        <dbReference type="SAM" id="Coils"/>
    </source>
</evidence>